<sequence>MLKKIPALEQAVVDLESKVKNLEQQNQQPDLDKEINEIKEKMSNYEKNQQKSEQSCNQNLNLNNQSQIIDNESLCKTIKNELKSQSELLASQLQTVSPDENCKRNTLVNNQINLDTVRNATANATEKIMAHNSNQKSSKNLAKQKLDSCGECASSSKQGIKGAKKNSSGLTAATKQSWFYVGNLGAGTSMEQLKEHLTSHNIPVLTIDKLPTKNQHVASFKISVDPKYEPDLLDAEIWPEDTTMVLIHDPSEG</sequence>
<proteinExistence type="predicted"/>
<dbReference type="OrthoDB" id="6784261at2759"/>
<keyword evidence="1" id="KW-0175">Coiled coil</keyword>
<evidence type="ECO:0000313" key="2">
    <source>
        <dbReference type="EMBL" id="CAG9763856.1"/>
    </source>
</evidence>
<gene>
    <name evidence="2" type="ORF">CEUTPL_LOCUS4510</name>
</gene>
<evidence type="ECO:0000313" key="3">
    <source>
        <dbReference type="Proteomes" id="UP001152799"/>
    </source>
</evidence>
<keyword evidence="3" id="KW-1185">Reference proteome</keyword>
<feature type="coiled-coil region" evidence="1">
    <location>
        <begin position="5"/>
        <end position="55"/>
    </location>
</feature>
<dbReference type="AlphaFoldDB" id="A0A9N9MNI1"/>
<reference evidence="2" key="1">
    <citation type="submission" date="2022-01" db="EMBL/GenBank/DDBJ databases">
        <authorList>
            <person name="King R."/>
        </authorList>
    </citation>
    <scope>NUCLEOTIDE SEQUENCE</scope>
</reference>
<protein>
    <submittedName>
        <fullName evidence="2">Uncharacterized protein</fullName>
    </submittedName>
</protein>
<name>A0A9N9MNI1_9CUCU</name>
<organism evidence="2 3">
    <name type="scientific">Ceutorhynchus assimilis</name>
    <name type="common">cabbage seed weevil</name>
    <dbReference type="NCBI Taxonomy" id="467358"/>
    <lineage>
        <taxon>Eukaryota</taxon>
        <taxon>Metazoa</taxon>
        <taxon>Ecdysozoa</taxon>
        <taxon>Arthropoda</taxon>
        <taxon>Hexapoda</taxon>
        <taxon>Insecta</taxon>
        <taxon>Pterygota</taxon>
        <taxon>Neoptera</taxon>
        <taxon>Endopterygota</taxon>
        <taxon>Coleoptera</taxon>
        <taxon>Polyphaga</taxon>
        <taxon>Cucujiformia</taxon>
        <taxon>Curculionidae</taxon>
        <taxon>Ceutorhynchinae</taxon>
        <taxon>Ceutorhynchus</taxon>
    </lineage>
</organism>
<dbReference type="EMBL" id="OU892291">
    <property type="protein sequence ID" value="CAG9763856.1"/>
    <property type="molecule type" value="Genomic_DNA"/>
</dbReference>
<accession>A0A9N9MNI1</accession>
<evidence type="ECO:0000256" key="1">
    <source>
        <dbReference type="SAM" id="Coils"/>
    </source>
</evidence>
<dbReference type="Proteomes" id="UP001152799">
    <property type="component" value="Chromosome 15"/>
</dbReference>